<evidence type="ECO:0000313" key="1">
    <source>
        <dbReference type="EMBL" id="SCL29235.1"/>
    </source>
</evidence>
<accession>A0A1C6SIP7</accession>
<dbReference type="STRING" id="47866.GA0074694_5340"/>
<sequence>MTLAADTAAGSGLRCCGCCGRHLPAGRVAELGVTFVLTDPDGNQVRIGSPRP</sequence>
<name>A0A1C6SIP7_9ACTN</name>
<protein>
    <submittedName>
        <fullName evidence="1">Uncharacterized protein</fullName>
    </submittedName>
</protein>
<proteinExistence type="predicted"/>
<evidence type="ECO:0000313" key="2">
    <source>
        <dbReference type="Proteomes" id="UP000198906"/>
    </source>
</evidence>
<dbReference type="EMBL" id="FMHU01000002">
    <property type="protein sequence ID" value="SCL29235.1"/>
    <property type="molecule type" value="Genomic_DNA"/>
</dbReference>
<reference evidence="2" key="1">
    <citation type="submission" date="2016-06" db="EMBL/GenBank/DDBJ databases">
        <authorList>
            <person name="Varghese N."/>
        </authorList>
    </citation>
    <scope>NUCLEOTIDE SEQUENCE [LARGE SCALE GENOMIC DNA]</scope>
    <source>
        <strain evidence="2">DSM 46123</strain>
    </source>
</reference>
<organism evidence="1 2">
    <name type="scientific">Micromonospora inyonensis</name>
    <dbReference type="NCBI Taxonomy" id="47866"/>
    <lineage>
        <taxon>Bacteria</taxon>
        <taxon>Bacillati</taxon>
        <taxon>Actinomycetota</taxon>
        <taxon>Actinomycetes</taxon>
        <taxon>Micromonosporales</taxon>
        <taxon>Micromonosporaceae</taxon>
        <taxon>Micromonospora</taxon>
    </lineage>
</organism>
<dbReference type="AlphaFoldDB" id="A0A1C6SIP7"/>
<gene>
    <name evidence="1" type="ORF">GA0074694_5340</name>
</gene>
<dbReference type="RefSeq" id="WP_176738130.1">
    <property type="nucleotide sequence ID" value="NZ_FMHU01000002.1"/>
</dbReference>
<keyword evidence="2" id="KW-1185">Reference proteome</keyword>
<dbReference type="Proteomes" id="UP000198906">
    <property type="component" value="Unassembled WGS sequence"/>
</dbReference>